<gene>
    <name evidence="3" type="ORF">F3Y22_tig00111542pilonHSYRG00126</name>
</gene>
<proteinExistence type="predicted"/>
<comment type="caution">
    <text evidence="3">The sequence shown here is derived from an EMBL/GenBank/DDBJ whole genome shotgun (WGS) entry which is preliminary data.</text>
</comment>
<protein>
    <recommendedName>
        <fullName evidence="2">RRM domain-containing protein</fullName>
    </recommendedName>
</protein>
<dbReference type="EMBL" id="VEPZ02001364">
    <property type="protein sequence ID" value="KAE8677198.1"/>
    <property type="molecule type" value="Genomic_DNA"/>
</dbReference>
<dbReference type="SUPFAM" id="SSF54928">
    <property type="entry name" value="RNA-binding domain, RBD"/>
    <property type="match status" value="1"/>
</dbReference>
<organism evidence="3 4">
    <name type="scientific">Hibiscus syriacus</name>
    <name type="common">Rose of Sharon</name>
    <dbReference type="NCBI Taxonomy" id="106335"/>
    <lineage>
        <taxon>Eukaryota</taxon>
        <taxon>Viridiplantae</taxon>
        <taxon>Streptophyta</taxon>
        <taxon>Embryophyta</taxon>
        <taxon>Tracheophyta</taxon>
        <taxon>Spermatophyta</taxon>
        <taxon>Magnoliopsida</taxon>
        <taxon>eudicotyledons</taxon>
        <taxon>Gunneridae</taxon>
        <taxon>Pentapetalae</taxon>
        <taxon>rosids</taxon>
        <taxon>malvids</taxon>
        <taxon>Malvales</taxon>
        <taxon>Malvaceae</taxon>
        <taxon>Malvoideae</taxon>
        <taxon>Hibiscus</taxon>
    </lineage>
</organism>
<dbReference type="CDD" id="cd00590">
    <property type="entry name" value="RRM_SF"/>
    <property type="match status" value="1"/>
</dbReference>
<dbReference type="InterPro" id="IPR000504">
    <property type="entry name" value="RRM_dom"/>
</dbReference>
<name>A0A6A2XNL9_HIBSY</name>
<evidence type="ECO:0000313" key="3">
    <source>
        <dbReference type="EMBL" id="KAE8677198.1"/>
    </source>
</evidence>
<sequence length="311" mass="35958">MAGAEESWRRNVGGDWKRERRQLGVSVFVDNVSKRVPQMALKELFQSYRAVLDTYIAYSNLKRKTMKTTFAFVRFRNWDEAKRDVKSGYGRQIDGHILSGNCLLVENPKSFFSSPCDSATTSDCRPRHHQRSTRRLTTRKTRPTSLRLSPPFAVNQLRKCHRKISPIVQVFTIFVPIPSSVDLTAIAGPRSVSIIIQPISFPPIVIFSVCHWEGKLVEFGNRINGRWEWNIDIRRMLYSWEFSLWDDFILTLDEAVQSSTGKDKVRWLGSPSGTYTHKSFCSNAVYDEEVRDNFWKMVWSNLATPKVEILV</sequence>
<dbReference type="GO" id="GO:0003723">
    <property type="term" value="F:RNA binding"/>
    <property type="evidence" value="ECO:0007669"/>
    <property type="project" value="UniProtKB-UniRule"/>
</dbReference>
<dbReference type="InterPro" id="IPR035979">
    <property type="entry name" value="RBD_domain_sf"/>
</dbReference>
<evidence type="ECO:0000256" key="1">
    <source>
        <dbReference type="PROSITE-ProRule" id="PRU00176"/>
    </source>
</evidence>
<dbReference type="PROSITE" id="PS50102">
    <property type="entry name" value="RRM"/>
    <property type="match status" value="1"/>
</dbReference>
<evidence type="ECO:0000313" key="4">
    <source>
        <dbReference type="Proteomes" id="UP000436088"/>
    </source>
</evidence>
<dbReference type="Gene3D" id="3.30.70.330">
    <property type="match status" value="1"/>
</dbReference>
<keyword evidence="4" id="KW-1185">Reference proteome</keyword>
<dbReference type="InterPro" id="IPR012677">
    <property type="entry name" value="Nucleotide-bd_a/b_plait_sf"/>
</dbReference>
<keyword evidence="1" id="KW-0694">RNA-binding</keyword>
<dbReference type="Proteomes" id="UP000436088">
    <property type="component" value="Unassembled WGS sequence"/>
</dbReference>
<feature type="domain" description="RRM" evidence="2">
    <location>
        <begin position="25"/>
        <end position="110"/>
    </location>
</feature>
<accession>A0A6A2XNL9</accession>
<dbReference type="AlphaFoldDB" id="A0A6A2XNL9"/>
<reference evidence="3" key="1">
    <citation type="submission" date="2019-09" db="EMBL/GenBank/DDBJ databases">
        <title>Draft genome information of white flower Hibiscus syriacus.</title>
        <authorList>
            <person name="Kim Y.-M."/>
        </authorList>
    </citation>
    <scope>NUCLEOTIDE SEQUENCE [LARGE SCALE GENOMIC DNA]</scope>
    <source>
        <strain evidence="3">YM2019G1</strain>
    </source>
</reference>
<evidence type="ECO:0000259" key="2">
    <source>
        <dbReference type="PROSITE" id="PS50102"/>
    </source>
</evidence>
<dbReference type="Pfam" id="PF00076">
    <property type="entry name" value="RRM_1"/>
    <property type="match status" value="1"/>
</dbReference>